<reference evidence="1 2" key="1">
    <citation type="submission" date="2018-06" db="EMBL/GenBank/DDBJ databases">
        <title>Three novel Pseudomonas species isolated from symptomatic oak.</title>
        <authorList>
            <person name="Bueno-Gonzalez V."/>
            <person name="Brady C."/>
        </authorList>
    </citation>
    <scope>NUCLEOTIDE SEQUENCE [LARGE SCALE GENOMIC DNA]</scope>
    <source>
        <strain evidence="1 2">P17C</strain>
    </source>
</reference>
<gene>
    <name evidence="1" type="ORF">DNJ96_02955</name>
</gene>
<evidence type="ECO:0000313" key="1">
    <source>
        <dbReference type="EMBL" id="TBU99283.1"/>
    </source>
</evidence>
<keyword evidence="2" id="KW-1185">Reference proteome</keyword>
<dbReference type="Pfam" id="PF16703">
    <property type="entry name" value="DUF5064"/>
    <property type="match status" value="1"/>
</dbReference>
<accession>A0A4Q9RFK7</accession>
<comment type="caution">
    <text evidence="1">The sequence shown here is derived from an EMBL/GenBank/DDBJ whole genome shotgun (WGS) entry which is preliminary data.</text>
</comment>
<name>A0A4Q9RFK7_9GAMM</name>
<protein>
    <submittedName>
        <fullName evidence="1">DUF5064 domain-containing protein</fullName>
    </submittedName>
</protein>
<dbReference type="RefSeq" id="WP_131182837.1">
    <property type="nucleotide sequence ID" value="NZ_QJUO01000001.1"/>
</dbReference>
<dbReference type="EMBL" id="QJUP01000002">
    <property type="protein sequence ID" value="TBU99283.1"/>
    <property type="molecule type" value="Genomic_DNA"/>
</dbReference>
<organism evidence="1 2">
    <name type="scientific">Stutzerimonas kirkiae</name>
    <dbReference type="NCBI Taxonomy" id="2211392"/>
    <lineage>
        <taxon>Bacteria</taxon>
        <taxon>Pseudomonadati</taxon>
        <taxon>Pseudomonadota</taxon>
        <taxon>Gammaproteobacteria</taxon>
        <taxon>Pseudomonadales</taxon>
        <taxon>Pseudomonadaceae</taxon>
        <taxon>Stutzerimonas</taxon>
    </lineage>
</organism>
<proteinExistence type="predicted"/>
<dbReference type="AlphaFoldDB" id="A0A4Q9RFK7"/>
<dbReference type="InterPro" id="IPR032024">
    <property type="entry name" value="DUF5064"/>
</dbReference>
<dbReference type="Gene3D" id="3.30.160.370">
    <property type="entry name" value="Domain of unknown function DUF5064"/>
    <property type="match status" value="1"/>
</dbReference>
<sequence>MFTPGQLTLHYLPLLPGEVAYDLTLAYEIRQDEHRETFVHFDMSGEIAGKHFQESFELPRDLAFNFASNATRIAIKHGLPPSAVHPVRSHRQYDLMFADIRQKLNAHPGEPIRSEYL</sequence>
<evidence type="ECO:0000313" key="2">
    <source>
        <dbReference type="Proteomes" id="UP000292639"/>
    </source>
</evidence>
<dbReference type="OrthoDB" id="6941547at2"/>
<dbReference type="Proteomes" id="UP000292639">
    <property type="component" value="Unassembled WGS sequence"/>
</dbReference>